<gene>
    <name evidence="7" type="primary">thrB</name>
    <name evidence="11" type="ORF">A3207_03205</name>
</gene>
<evidence type="ECO:0000256" key="1">
    <source>
        <dbReference type="ARBA" id="ARBA00022605"/>
    </source>
</evidence>
<dbReference type="InterPro" id="IPR020568">
    <property type="entry name" value="Ribosomal_Su5_D2-typ_SF"/>
</dbReference>
<proteinExistence type="inferred from homology"/>
<dbReference type="NCBIfam" id="NF002288">
    <property type="entry name" value="PRK01212.1-4"/>
    <property type="match status" value="1"/>
</dbReference>
<evidence type="ECO:0000259" key="10">
    <source>
        <dbReference type="Pfam" id="PF08544"/>
    </source>
</evidence>
<keyword evidence="2 7" id="KW-0808">Transferase</keyword>
<dbReference type="InterPro" id="IPR036554">
    <property type="entry name" value="GHMP_kinase_C_sf"/>
</dbReference>
<evidence type="ECO:0000256" key="3">
    <source>
        <dbReference type="ARBA" id="ARBA00022697"/>
    </source>
</evidence>
<evidence type="ECO:0000259" key="9">
    <source>
        <dbReference type="Pfam" id="PF00288"/>
    </source>
</evidence>
<protein>
    <recommendedName>
        <fullName evidence="7 8">Homoserine kinase</fullName>
        <shortName evidence="7">HK</shortName>
        <shortName evidence="7">HSK</shortName>
        <ecNumber evidence="7 8">2.7.1.39</ecNumber>
    </recommendedName>
</protein>
<dbReference type="PRINTS" id="PR00958">
    <property type="entry name" value="HOMSERKINASE"/>
</dbReference>
<evidence type="ECO:0000256" key="4">
    <source>
        <dbReference type="ARBA" id="ARBA00022741"/>
    </source>
</evidence>
<comment type="pathway">
    <text evidence="7">Amino-acid biosynthesis; L-threonine biosynthesis; L-threonine from L-aspartate: step 4/5.</text>
</comment>
<dbReference type="Gene3D" id="3.30.70.890">
    <property type="entry name" value="GHMP kinase, C-terminal domain"/>
    <property type="match status" value="1"/>
</dbReference>
<comment type="subcellular location">
    <subcellularLocation>
        <location evidence="7">Cytoplasm</location>
    </subcellularLocation>
</comment>
<dbReference type="NCBIfam" id="TIGR00191">
    <property type="entry name" value="thrB"/>
    <property type="match status" value="1"/>
</dbReference>
<dbReference type="EC" id="2.7.1.39" evidence="7 8"/>
<dbReference type="SUPFAM" id="SSF55060">
    <property type="entry name" value="GHMP Kinase, C-terminal domain"/>
    <property type="match status" value="1"/>
</dbReference>
<dbReference type="InterPro" id="IPR006204">
    <property type="entry name" value="GHMP_kinase_N_dom"/>
</dbReference>
<evidence type="ECO:0000256" key="5">
    <source>
        <dbReference type="ARBA" id="ARBA00022777"/>
    </source>
</evidence>
<dbReference type="RefSeq" id="WP_400256237.1">
    <property type="nucleotide sequence ID" value="NZ_CAYAYE010000014.1"/>
</dbReference>
<keyword evidence="4 7" id="KW-0547">Nucleotide-binding</keyword>
<dbReference type="InterPro" id="IPR000870">
    <property type="entry name" value="Homoserine_kinase"/>
</dbReference>
<dbReference type="EMBL" id="LVVT01000014">
    <property type="protein sequence ID" value="TQS82961.1"/>
    <property type="molecule type" value="Genomic_DNA"/>
</dbReference>
<dbReference type="InterPro" id="IPR013750">
    <property type="entry name" value="GHMP_kinase_C_dom"/>
</dbReference>
<evidence type="ECO:0000256" key="6">
    <source>
        <dbReference type="ARBA" id="ARBA00022840"/>
    </source>
</evidence>
<dbReference type="GO" id="GO:0005524">
    <property type="term" value="F:ATP binding"/>
    <property type="evidence" value="ECO:0007669"/>
    <property type="project" value="UniProtKB-UniRule"/>
</dbReference>
<comment type="catalytic activity">
    <reaction evidence="7">
        <text>L-homoserine + ATP = O-phospho-L-homoserine + ADP + H(+)</text>
        <dbReference type="Rhea" id="RHEA:13985"/>
        <dbReference type="ChEBI" id="CHEBI:15378"/>
        <dbReference type="ChEBI" id="CHEBI:30616"/>
        <dbReference type="ChEBI" id="CHEBI:57476"/>
        <dbReference type="ChEBI" id="CHEBI:57590"/>
        <dbReference type="ChEBI" id="CHEBI:456216"/>
        <dbReference type="EC" id="2.7.1.39"/>
    </reaction>
</comment>
<dbReference type="GO" id="GO:0005737">
    <property type="term" value="C:cytoplasm"/>
    <property type="evidence" value="ECO:0007669"/>
    <property type="project" value="UniProtKB-SubCell"/>
</dbReference>
<dbReference type="GO" id="GO:0004413">
    <property type="term" value="F:homoserine kinase activity"/>
    <property type="evidence" value="ECO:0007669"/>
    <property type="project" value="UniProtKB-UniRule"/>
</dbReference>
<feature type="domain" description="GHMP kinase C-terminal" evidence="10">
    <location>
        <begin position="214"/>
        <end position="284"/>
    </location>
</feature>
<keyword evidence="7" id="KW-0963">Cytoplasm</keyword>
<dbReference type="Pfam" id="PF00288">
    <property type="entry name" value="GHMP_kinases_N"/>
    <property type="match status" value="1"/>
</dbReference>
<dbReference type="PIRSF" id="PIRSF000676">
    <property type="entry name" value="Homoser_kin"/>
    <property type="match status" value="1"/>
</dbReference>
<dbReference type="UniPathway" id="UPA00050">
    <property type="reaction ID" value="UER00064"/>
</dbReference>
<dbReference type="Pfam" id="PF08544">
    <property type="entry name" value="GHMP_kinases_C"/>
    <property type="match status" value="1"/>
</dbReference>
<dbReference type="Proteomes" id="UP000752814">
    <property type="component" value="Unassembled WGS sequence"/>
</dbReference>
<comment type="caution">
    <text evidence="7">Lacks conserved residue(s) required for the propagation of feature annotation.</text>
</comment>
<dbReference type="PANTHER" id="PTHR20861:SF1">
    <property type="entry name" value="HOMOSERINE KINASE"/>
    <property type="match status" value="1"/>
</dbReference>
<keyword evidence="5 7" id="KW-0418">Kinase</keyword>
<sequence length="310" mass="32168">MEKVKVVAPATLSNLGSGFDVFGMALSEPFDIIEARKTSEPGVIIESVEGWGAEVITMDAALNSTGVAAAEVLKKSNADFGIAFNIKKGFRPGSGIGSSGASAAGGAVAANLLLKNKLPPRDIVACAAESERVTSGSFHADNVGPCVLGGFTVIRCYEPLELKKITPPKNLGVVVVMPSFTVKTLDARTVIPKQVKLSDMIYEVGNASSLVLGMCSGDVDLIGKSMTDIVVEPSRSKLNPGLMDAKKAAIEAGAAGSFLGGSGPCVIAIFDNSLTDGKPILDAMLDSYKRANIAVDKTWITTWGEGCRSL</sequence>
<dbReference type="GO" id="GO:0009088">
    <property type="term" value="P:threonine biosynthetic process"/>
    <property type="evidence" value="ECO:0007669"/>
    <property type="project" value="UniProtKB-UniRule"/>
</dbReference>
<dbReference type="AlphaFoldDB" id="A0A8J8PFW9"/>
<accession>A0A8J8PFW9</accession>
<evidence type="ECO:0000313" key="11">
    <source>
        <dbReference type="EMBL" id="TQS82961.1"/>
    </source>
</evidence>
<comment type="function">
    <text evidence="7">Catalyzes the ATP-dependent phosphorylation of L-homoserine to L-homoserine phosphate.</text>
</comment>
<keyword evidence="3 7" id="KW-0791">Threonine biosynthesis</keyword>
<dbReference type="Gene3D" id="3.30.230.10">
    <property type="match status" value="1"/>
</dbReference>
<organism evidence="11 12">
    <name type="scientific">Candidatus Methanomassiliicoccus intestinalis</name>
    <dbReference type="NCBI Taxonomy" id="1406512"/>
    <lineage>
        <taxon>Archaea</taxon>
        <taxon>Methanobacteriati</taxon>
        <taxon>Thermoplasmatota</taxon>
        <taxon>Thermoplasmata</taxon>
        <taxon>Methanomassiliicoccales</taxon>
        <taxon>Methanomassiliicoccaceae</taxon>
        <taxon>Methanomassiliicoccus</taxon>
    </lineage>
</organism>
<evidence type="ECO:0000256" key="2">
    <source>
        <dbReference type="ARBA" id="ARBA00022679"/>
    </source>
</evidence>
<evidence type="ECO:0000256" key="7">
    <source>
        <dbReference type="HAMAP-Rule" id="MF_00384"/>
    </source>
</evidence>
<dbReference type="PANTHER" id="PTHR20861">
    <property type="entry name" value="HOMOSERINE/4-DIPHOSPHOCYTIDYL-2-C-METHYL-D-ERYTHRITOL KINASE"/>
    <property type="match status" value="1"/>
</dbReference>
<dbReference type="HAMAP" id="MF_00384">
    <property type="entry name" value="Homoser_kinase"/>
    <property type="match status" value="1"/>
</dbReference>
<feature type="domain" description="GHMP kinase N-terminal" evidence="9">
    <location>
        <begin position="68"/>
        <end position="150"/>
    </location>
</feature>
<evidence type="ECO:0000256" key="8">
    <source>
        <dbReference type="NCBIfam" id="TIGR00191"/>
    </source>
</evidence>
<dbReference type="SUPFAM" id="SSF54211">
    <property type="entry name" value="Ribosomal protein S5 domain 2-like"/>
    <property type="match status" value="1"/>
</dbReference>
<dbReference type="InterPro" id="IPR014721">
    <property type="entry name" value="Ribsml_uS5_D2-typ_fold_subgr"/>
</dbReference>
<comment type="caution">
    <text evidence="11">The sequence shown here is derived from an EMBL/GenBank/DDBJ whole genome shotgun (WGS) entry which is preliminary data.</text>
</comment>
<reference evidence="11" key="1">
    <citation type="submission" date="2016-03" db="EMBL/GenBank/DDBJ databases">
        <authorList>
            <person name="Borrel G."/>
            <person name="Mccann A."/>
            <person name="O'Toole P.W."/>
        </authorList>
    </citation>
    <scope>NUCLEOTIDE SEQUENCE</scope>
    <source>
        <strain evidence="11">183</strain>
    </source>
</reference>
<name>A0A8J8PFW9_9ARCH</name>
<keyword evidence="6 7" id="KW-0067">ATP-binding</keyword>
<comment type="similarity">
    <text evidence="7">Belongs to the GHMP kinase family. Homoserine kinase subfamily.</text>
</comment>
<keyword evidence="1 7" id="KW-0028">Amino-acid biosynthesis</keyword>
<evidence type="ECO:0000313" key="12">
    <source>
        <dbReference type="Proteomes" id="UP000752814"/>
    </source>
</evidence>